<evidence type="ECO:0000256" key="6">
    <source>
        <dbReference type="ARBA" id="ARBA00023237"/>
    </source>
</evidence>
<dbReference type="InterPro" id="IPR023996">
    <property type="entry name" value="TonB-dep_OMP_SusC/RagA"/>
</dbReference>
<dbReference type="RefSeq" id="WP_148370001.1">
    <property type="nucleotide sequence ID" value="NZ_VSKM01000008.1"/>
</dbReference>
<dbReference type="GO" id="GO:0009279">
    <property type="term" value="C:cell outer membrane"/>
    <property type="evidence" value="ECO:0007669"/>
    <property type="project" value="UniProtKB-SubCell"/>
</dbReference>
<evidence type="ECO:0000256" key="3">
    <source>
        <dbReference type="ARBA" id="ARBA00022452"/>
    </source>
</evidence>
<dbReference type="InterPro" id="IPR037066">
    <property type="entry name" value="Plug_dom_sf"/>
</dbReference>
<dbReference type="SUPFAM" id="SSF49464">
    <property type="entry name" value="Carboxypeptidase regulatory domain-like"/>
    <property type="match status" value="1"/>
</dbReference>
<keyword evidence="5 7" id="KW-0472">Membrane</keyword>
<dbReference type="Gene3D" id="2.40.170.20">
    <property type="entry name" value="TonB-dependent receptor, beta-barrel domain"/>
    <property type="match status" value="1"/>
</dbReference>
<gene>
    <name evidence="11" type="ORF">ES676_09050</name>
</gene>
<evidence type="ECO:0000256" key="1">
    <source>
        <dbReference type="ARBA" id="ARBA00004571"/>
    </source>
</evidence>
<feature type="chain" id="PRO_5034997624" evidence="8">
    <location>
        <begin position="23"/>
        <end position="1037"/>
    </location>
</feature>
<comment type="caution">
    <text evidence="11">The sequence shown here is derived from an EMBL/GenBank/DDBJ whole genome shotgun (WGS) entry which is preliminary data.</text>
</comment>
<sequence>MKTKFSGILTLFLAFVVQLTFAQEKSISGTISDENGLPLPGVNIVIKGTTSGTQSDFDGNYAISASTGDVISYSFVGYKSVDKTVGAANTISFTMEVDVAAIDEVVITALGIKRKKDEVTTVYQTVSTEELAKANNPSVVNSLSGKVSGLTISQTSNGVSGDSRIVLRGNRSISGNNEALVVIDGAISSTTFLNALDPNQVESLNVIKGAAGSALYGSQGSNGVIVVTTKKSTKGGKMTIQVNSSIDFESVAYVPEKQTRYGQGWDLGNGFENVIYENGGWGPEFDGEMVPVGLPQADGSFVMAPYSSRGSDSMKEFFQTGITRQNSILFSSGDEDGYLTLGARNILNEFIIPGDQRKRNTLTLNTGKTVGNWSVGGNLIYTNTSVERHNGDLNTQLLQSASNIPVTAFENSGNEGNWNAYFTNPYWNLANQRSEGESNNLSLTGDLGYKVNDNISFKLLSNARINTSQSLSYQNGYTEPKEIIDNTGGNRSLISQVDIRNDRSSQYYTDFFMNLDYMLTEKISFGANIGLNNQYFKNAFVRAGGNGLTVDGIYTIPNLSSGPSSELLGDNLPRTTDYRSSNSRIGAFANLDFGYEDFLFVTLTGRNDWSSTLNKANQSFFYPSISGSFIPTKAFDNFGGDVLNYMKVTAAYVKIGNDGGVGPYAIQQTYNTAGGFPFNGQNSFVVDQTITDPFLQPEFTTTAEVGLSLGFLKNRVTLDASYSSFNTTDQIVRINTSDASGLANTRINIGETKGYALEFDLGLKVLKSEDFKWDVNVGYSTTDNEVVKVSDQAKQVSLGGYTGRAEVFAIEGEAFPVIQTNSYERDPQGRVIINSAGNPTEAAGLKIAGRTTAKHIVNLNTNFTYKAFTLSATMDYRTGHVFYSHHKENITWSGHAVETAQGGRGAFIWPNSVVETSPGVYATNTSVPSGGTTAGSYINFFGNYRSIGENNIVDATAFKVRELSLSYELDKKFLKNTMITGLRISANARNPFTVLPSENRGYSDPESGFSTGNAQGITEQSALPPTRTFGLGLNLTF</sequence>
<dbReference type="Pfam" id="PF13715">
    <property type="entry name" value="CarbopepD_reg_2"/>
    <property type="match status" value="1"/>
</dbReference>
<keyword evidence="6 7" id="KW-0998">Cell outer membrane</keyword>
<evidence type="ECO:0000313" key="11">
    <source>
        <dbReference type="EMBL" id="TYB73880.1"/>
    </source>
</evidence>
<dbReference type="InterPro" id="IPR036942">
    <property type="entry name" value="Beta-barrel_TonB_sf"/>
</dbReference>
<dbReference type="PROSITE" id="PS52016">
    <property type="entry name" value="TONB_DEPENDENT_REC_3"/>
    <property type="match status" value="1"/>
</dbReference>
<dbReference type="InterPro" id="IPR041700">
    <property type="entry name" value="OMP_b-brl_3"/>
</dbReference>
<dbReference type="Gene3D" id="2.170.130.10">
    <property type="entry name" value="TonB-dependent receptor, plug domain"/>
    <property type="match status" value="1"/>
</dbReference>
<dbReference type="InterPro" id="IPR039426">
    <property type="entry name" value="TonB-dep_rcpt-like"/>
</dbReference>
<evidence type="ECO:0000259" key="10">
    <source>
        <dbReference type="Pfam" id="PF14905"/>
    </source>
</evidence>
<comment type="subcellular location">
    <subcellularLocation>
        <location evidence="1 7">Cell outer membrane</location>
        <topology evidence="1 7">Multi-pass membrane protein</topology>
    </subcellularLocation>
</comment>
<feature type="domain" description="TonB-dependent receptor plug" evidence="9">
    <location>
        <begin position="116"/>
        <end position="224"/>
    </location>
</feature>
<evidence type="ECO:0000313" key="12">
    <source>
        <dbReference type="Proteomes" id="UP000323324"/>
    </source>
</evidence>
<dbReference type="AlphaFoldDB" id="A0A8H2LED5"/>
<dbReference type="SUPFAM" id="SSF56935">
    <property type="entry name" value="Porins"/>
    <property type="match status" value="1"/>
</dbReference>
<keyword evidence="12" id="KW-1185">Reference proteome</keyword>
<dbReference type="Pfam" id="PF07715">
    <property type="entry name" value="Plug"/>
    <property type="match status" value="1"/>
</dbReference>
<evidence type="ECO:0000256" key="2">
    <source>
        <dbReference type="ARBA" id="ARBA00022448"/>
    </source>
</evidence>
<name>A0A8H2LED5_9FLAO</name>
<evidence type="ECO:0000256" key="5">
    <source>
        <dbReference type="ARBA" id="ARBA00023136"/>
    </source>
</evidence>
<keyword evidence="8" id="KW-0732">Signal</keyword>
<evidence type="ECO:0000256" key="8">
    <source>
        <dbReference type="SAM" id="SignalP"/>
    </source>
</evidence>
<evidence type="ECO:0000256" key="7">
    <source>
        <dbReference type="PROSITE-ProRule" id="PRU01360"/>
    </source>
</evidence>
<accession>A0A8H2LED5</accession>
<dbReference type="EMBL" id="VSKM01000008">
    <property type="protein sequence ID" value="TYB73880.1"/>
    <property type="molecule type" value="Genomic_DNA"/>
</dbReference>
<proteinExistence type="inferred from homology"/>
<dbReference type="InterPro" id="IPR008969">
    <property type="entry name" value="CarboxyPept-like_regulatory"/>
</dbReference>
<keyword evidence="3 7" id="KW-1134">Transmembrane beta strand</keyword>
<dbReference type="Pfam" id="PF14905">
    <property type="entry name" value="OMP_b-brl_3"/>
    <property type="match status" value="1"/>
</dbReference>
<organism evidence="11 12">
    <name type="scientific">Bizionia saleffrena</name>
    <dbReference type="NCBI Taxonomy" id="291189"/>
    <lineage>
        <taxon>Bacteria</taxon>
        <taxon>Pseudomonadati</taxon>
        <taxon>Bacteroidota</taxon>
        <taxon>Flavobacteriia</taxon>
        <taxon>Flavobacteriales</taxon>
        <taxon>Flavobacteriaceae</taxon>
        <taxon>Bizionia</taxon>
    </lineage>
</organism>
<dbReference type="Proteomes" id="UP000323324">
    <property type="component" value="Unassembled WGS sequence"/>
</dbReference>
<comment type="similarity">
    <text evidence="7">Belongs to the TonB-dependent receptor family.</text>
</comment>
<keyword evidence="2 7" id="KW-0813">Transport</keyword>
<feature type="signal peptide" evidence="8">
    <location>
        <begin position="1"/>
        <end position="22"/>
    </location>
</feature>
<dbReference type="NCBIfam" id="TIGR04056">
    <property type="entry name" value="OMP_RagA_SusC"/>
    <property type="match status" value="1"/>
</dbReference>
<dbReference type="Gene3D" id="2.60.40.1120">
    <property type="entry name" value="Carboxypeptidase-like, regulatory domain"/>
    <property type="match status" value="1"/>
</dbReference>
<feature type="domain" description="Outer membrane protein beta-barrel" evidence="10">
    <location>
        <begin position="691"/>
        <end position="787"/>
    </location>
</feature>
<keyword evidence="4 7" id="KW-0812">Transmembrane</keyword>
<evidence type="ECO:0000259" key="9">
    <source>
        <dbReference type="Pfam" id="PF07715"/>
    </source>
</evidence>
<protein>
    <submittedName>
        <fullName evidence="11">SusC/RagA family TonB-linked outer membrane protein</fullName>
    </submittedName>
</protein>
<reference evidence="11 12" key="1">
    <citation type="submission" date="2019-08" db="EMBL/GenBank/DDBJ databases">
        <title>Genomes of Antarctic Bizionia species.</title>
        <authorList>
            <person name="Bowman J.P."/>
        </authorList>
    </citation>
    <scope>NUCLEOTIDE SEQUENCE [LARGE SCALE GENOMIC DNA]</scope>
    <source>
        <strain evidence="11 12">HFD</strain>
    </source>
</reference>
<evidence type="ECO:0000256" key="4">
    <source>
        <dbReference type="ARBA" id="ARBA00022692"/>
    </source>
</evidence>
<dbReference type="InterPro" id="IPR012910">
    <property type="entry name" value="Plug_dom"/>
</dbReference>